<dbReference type="Proteomes" id="UP000584374">
    <property type="component" value="Unassembled WGS sequence"/>
</dbReference>
<sequence>MHSASRCLIGERERGERVGEAVPAESGDLLSVAASRLPDPALCGLSDFVDAGSVHVDLTTPSK</sequence>
<evidence type="ECO:0000256" key="1">
    <source>
        <dbReference type="SAM" id="MobiDB-lite"/>
    </source>
</evidence>
<dbReference type="AlphaFoldDB" id="A0A840QCC1"/>
<comment type="caution">
    <text evidence="2">The sequence shown here is derived from an EMBL/GenBank/DDBJ whole genome shotgun (WGS) entry which is preliminary data.</text>
</comment>
<feature type="region of interest" description="Disordered" evidence="1">
    <location>
        <begin position="1"/>
        <end position="22"/>
    </location>
</feature>
<accession>A0A840QCC1</accession>
<name>A0A840QCC1_9PSEU</name>
<evidence type="ECO:0000313" key="2">
    <source>
        <dbReference type="EMBL" id="MBB5156095.1"/>
    </source>
</evidence>
<protein>
    <submittedName>
        <fullName evidence="2">Uncharacterized protein</fullName>
    </submittedName>
</protein>
<evidence type="ECO:0000313" key="3">
    <source>
        <dbReference type="Proteomes" id="UP000584374"/>
    </source>
</evidence>
<feature type="compositionally biased region" description="Basic and acidic residues" evidence="1">
    <location>
        <begin position="9"/>
        <end position="19"/>
    </location>
</feature>
<organism evidence="2 3">
    <name type="scientific">Saccharopolyspora phatthalungensis</name>
    <dbReference type="NCBI Taxonomy" id="664693"/>
    <lineage>
        <taxon>Bacteria</taxon>
        <taxon>Bacillati</taxon>
        <taxon>Actinomycetota</taxon>
        <taxon>Actinomycetes</taxon>
        <taxon>Pseudonocardiales</taxon>
        <taxon>Pseudonocardiaceae</taxon>
        <taxon>Saccharopolyspora</taxon>
    </lineage>
</organism>
<reference evidence="2 3" key="1">
    <citation type="submission" date="2020-08" db="EMBL/GenBank/DDBJ databases">
        <title>Sequencing the genomes of 1000 actinobacteria strains.</title>
        <authorList>
            <person name="Klenk H.-P."/>
        </authorList>
    </citation>
    <scope>NUCLEOTIDE SEQUENCE [LARGE SCALE GENOMIC DNA]</scope>
    <source>
        <strain evidence="2 3">DSM 45584</strain>
    </source>
</reference>
<dbReference type="EMBL" id="JACHIW010000001">
    <property type="protein sequence ID" value="MBB5156095.1"/>
    <property type="molecule type" value="Genomic_DNA"/>
</dbReference>
<keyword evidence="3" id="KW-1185">Reference proteome</keyword>
<proteinExistence type="predicted"/>
<gene>
    <name evidence="2" type="ORF">BJ970_003629</name>
</gene>